<reference evidence="1" key="1">
    <citation type="submission" date="2022-03" db="EMBL/GenBank/DDBJ databases">
        <authorList>
            <person name="Sayadi A."/>
        </authorList>
    </citation>
    <scope>NUCLEOTIDE SEQUENCE</scope>
</reference>
<keyword evidence="2" id="KW-1185">Reference proteome</keyword>
<dbReference type="Proteomes" id="UP001152888">
    <property type="component" value="Unassembled WGS sequence"/>
</dbReference>
<organism evidence="1 2">
    <name type="scientific">Acanthoscelides obtectus</name>
    <name type="common">Bean weevil</name>
    <name type="synonym">Bruchus obtectus</name>
    <dbReference type="NCBI Taxonomy" id="200917"/>
    <lineage>
        <taxon>Eukaryota</taxon>
        <taxon>Metazoa</taxon>
        <taxon>Ecdysozoa</taxon>
        <taxon>Arthropoda</taxon>
        <taxon>Hexapoda</taxon>
        <taxon>Insecta</taxon>
        <taxon>Pterygota</taxon>
        <taxon>Neoptera</taxon>
        <taxon>Endopterygota</taxon>
        <taxon>Coleoptera</taxon>
        <taxon>Polyphaga</taxon>
        <taxon>Cucujiformia</taxon>
        <taxon>Chrysomeloidea</taxon>
        <taxon>Chrysomelidae</taxon>
        <taxon>Bruchinae</taxon>
        <taxon>Bruchini</taxon>
        <taxon>Acanthoscelides</taxon>
    </lineage>
</organism>
<evidence type="ECO:0000313" key="2">
    <source>
        <dbReference type="Proteomes" id="UP001152888"/>
    </source>
</evidence>
<evidence type="ECO:0000313" key="1">
    <source>
        <dbReference type="EMBL" id="CAH2019715.1"/>
    </source>
</evidence>
<comment type="caution">
    <text evidence="1">The sequence shown here is derived from an EMBL/GenBank/DDBJ whole genome shotgun (WGS) entry which is preliminary data.</text>
</comment>
<protein>
    <submittedName>
        <fullName evidence="1">Uncharacterized protein</fullName>
    </submittedName>
</protein>
<dbReference type="EMBL" id="CAKOFQ010010477">
    <property type="protein sequence ID" value="CAH2019715.1"/>
    <property type="molecule type" value="Genomic_DNA"/>
</dbReference>
<name>A0A9P0QGR9_ACAOB</name>
<accession>A0A9P0QGR9</accession>
<gene>
    <name evidence="1" type="ORF">ACAOBT_LOCUS37345</name>
</gene>
<proteinExistence type="predicted"/>
<sequence length="40" mass="4793">MMLHSLSHGLSVGRFCRMKNVDCVRKTLYEFRLTFQLSRM</sequence>
<dbReference type="AlphaFoldDB" id="A0A9P0QGR9"/>